<evidence type="ECO:0000256" key="1">
    <source>
        <dbReference type="ARBA" id="ARBA00004651"/>
    </source>
</evidence>
<keyword evidence="11" id="KW-1185">Reference proteome</keyword>
<accession>A0A7C9HQ86</accession>
<dbReference type="EMBL" id="WQLB01000004">
    <property type="protein sequence ID" value="MVN85969.1"/>
    <property type="molecule type" value="Genomic_DNA"/>
</dbReference>
<dbReference type="GO" id="GO:0055085">
    <property type="term" value="P:transmembrane transport"/>
    <property type="evidence" value="ECO:0007669"/>
    <property type="project" value="InterPro"/>
</dbReference>
<comment type="caution">
    <text evidence="10">The sequence shown here is derived from an EMBL/GenBank/DDBJ whole genome shotgun (WGS) entry which is preliminary data.</text>
</comment>
<sequence length="304" mass="31336">MNLPDLLTDYTLRNVALGSALLGVTGGVIGAFTMLRRQSLLGDALAHAALPGVCLAFLLTGSKAPLWLLLGGGLSGWLGALAVLGVLKYTRLSEDAALGTVLSGFFGFGITLLTLIAGSGDANQAGLDKFLFGQAATIVAGDVAVMAVMAALGLGLVALLFKEFKLLTFDPTYAHTLGFPTGRLGTLLTSLAVVAVMIGLQTVGVVLMAAMLIAPAAAARQWTDDLRRLLLLSGGFGALSGVLGALISATQANLPTGPVIILVASGVLLVSVFFAPRRGLLWAKFASRRRGRVLREAMVRGVRP</sequence>
<evidence type="ECO:0000256" key="2">
    <source>
        <dbReference type="ARBA" id="ARBA00008034"/>
    </source>
</evidence>
<dbReference type="RefSeq" id="WP_157458041.1">
    <property type="nucleotide sequence ID" value="NZ_WQLB01000004.1"/>
</dbReference>
<dbReference type="AlphaFoldDB" id="A0A7C9HQ86"/>
<evidence type="ECO:0000256" key="5">
    <source>
        <dbReference type="ARBA" id="ARBA00022692"/>
    </source>
</evidence>
<name>A0A7C9HQ86_9DEIO</name>
<evidence type="ECO:0000256" key="8">
    <source>
        <dbReference type="RuleBase" id="RU003943"/>
    </source>
</evidence>
<feature type="transmembrane region" description="Helical" evidence="9">
    <location>
        <begin position="198"/>
        <end position="217"/>
    </location>
</feature>
<evidence type="ECO:0000256" key="3">
    <source>
        <dbReference type="ARBA" id="ARBA00022448"/>
    </source>
</evidence>
<dbReference type="InterPro" id="IPR001626">
    <property type="entry name" value="ABC_TroCD"/>
</dbReference>
<evidence type="ECO:0000256" key="4">
    <source>
        <dbReference type="ARBA" id="ARBA00022475"/>
    </source>
</evidence>
<comment type="similarity">
    <text evidence="2 8">Belongs to the ABC-3 integral membrane protein family.</text>
</comment>
<evidence type="ECO:0000313" key="11">
    <source>
        <dbReference type="Proteomes" id="UP000483286"/>
    </source>
</evidence>
<comment type="subcellular location">
    <subcellularLocation>
        <location evidence="1 8">Cell membrane</location>
        <topology evidence="1 8">Multi-pass membrane protein</topology>
    </subcellularLocation>
</comment>
<evidence type="ECO:0000256" key="7">
    <source>
        <dbReference type="ARBA" id="ARBA00023136"/>
    </source>
</evidence>
<dbReference type="Pfam" id="PF00950">
    <property type="entry name" value="ABC-3"/>
    <property type="match status" value="1"/>
</dbReference>
<dbReference type="InterPro" id="IPR037294">
    <property type="entry name" value="ABC_BtuC-like"/>
</dbReference>
<dbReference type="GO" id="GO:0071281">
    <property type="term" value="P:cellular response to iron ion"/>
    <property type="evidence" value="ECO:0007669"/>
    <property type="project" value="UniProtKB-ARBA"/>
</dbReference>
<reference evidence="10 11" key="1">
    <citation type="submission" date="2019-12" db="EMBL/GenBank/DDBJ databases">
        <title>Deinococcus sp. HMF7620 Genome sequencing and assembly.</title>
        <authorList>
            <person name="Kang H."/>
            <person name="Kim H."/>
            <person name="Joh K."/>
        </authorList>
    </citation>
    <scope>NUCLEOTIDE SEQUENCE [LARGE SCALE GENOMIC DNA]</scope>
    <source>
        <strain evidence="10 11">HMF7620</strain>
    </source>
</reference>
<dbReference type="Proteomes" id="UP000483286">
    <property type="component" value="Unassembled WGS sequence"/>
</dbReference>
<evidence type="ECO:0000256" key="6">
    <source>
        <dbReference type="ARBA" id="ARBA00022989"/>
    </source>
</evidence>
<feature type="transmembrane region" description="Helical" evidence="9">
    <location>
        <begin position="66"/>
        <end position="87"/>
    </location>
</feature>
<keyword evidence="4" id="KW-1003">Cell membrane</keyword>
<dbReference type="GO" id="GO:0010043">
    <property type="term" value="P:response to zinc ion"/>
    <property type="evidence" value="ECO:0007669"/>
    <property type="project" value="TreeGrafter"/>
</dbReference>
<gene>
    <name evidence="10" type="ORF">GO986_04240</name>
</gene>
<keyword evidence="6 9" id="KW-1133">Transmembrane helix</keyword>
<feature type="transmembrane region" description="Helical" evidence="9">
    <location>
        <begin position="12"/>
        <end position="33"/>
    </location>
</feature>
<dbReference type="GO" id="GO:0043190">
    <property type="term" value="C:ATP-binding cassette (ABC) transporter complex"/>
    <property type="evidence" value="ECO:0007669"/>
    <property type="project" value="InterPro"/>
</dbReference>
<organism evidence="10 11">
    <name type="scientific">Deinococcus arboris</name>
    <dbReference type="NCBI Taxonomy" id="2682977"/>
    <lineage>
        <taxon>Bacteria</taxon>
        <taxon>Thermotogati</taxon>
        <taxon>Deinococcota</taxon>
        <taxon>Deinococci</taxon>
        <taxon>Deinococcales</taxon>
        <taxon>Deinococcaceae</taxon>
        <taxon>Deinococcus</taxon>
    </lineage>
</organism>
<protein>
    <submittedName>
        <fullName evidence="10">Iron chelate uptake ABC transporter family permease subunit</fullName>
    </submittedName>
</protein>
<feature type="transmembrane region" description="Helical" evidence="9">
    <location>
        <begin position="138"/>
        <end position="161"/>
    </location>
</feature>
<dbReference type="FunFam" id="1.10.3470.10:FF:000003">
    <property type="entry name" value="Iron ABC transporter permease SitD"/>
    <property type="match status" value="1"/>
</dbReference>
<feature type="transmembrane region" description="Helical" evidence="9">
    <location>
        <begin position="229"/>
        <end position="247"/>
    </location>
</feature>
<dbReference type="SUPFAM" id="SSF81345">
    <property type="entry name" value="ABC transporter involved in vitamin B12 uptake, BtuC"/>
    <property type="match status" value="1"/>
</dbReference>
<dbReference type="PANTHER" id="PTHR30477">
    <property type="entry name" value="ABC-TRANSPORTER METAL-BINDING PROTEIN"/>
    <property type="match status" value="1"/>
</dbReference>
<feature type="transmembrane region" description="Helical" evidence="9">
    <location>
        <begin position="96"/>
        <end position="118"/>
    </location>
</feature>
<keyword evidence="3 8" id="KW-0813">Transport</keyword>
<dbReference type="Gene3D" id="1.10.3470.10">
    <property type="entry name" value="ABC transporter involved in vitamin B12 uptake, BtuC"/>
    <property type="match status" value="1"/>
</dbReference>
<keyword evidence="7 9" id="KW-0472">Membrane</keyword>
<proteinExistence type="inferred from homology"/>
<dbReference type="CDD" id="cd06550">
    <property type="entry name" value="TM_ABC_iron-siderophores_like"/>
    <property type="match status" value="1"/>
</dbReference>
<dbReference type="PANTHER" id="PTHR30477:SF3">
    <property type="entry name" value="METAL TRANSPORT SYSTEM MEMBRANE PROTEIN CT_069-RELATED"/>
    <property type="match status" value="1"/>
</dbReference>
<keyword evidence="5 8" id="KW-0812">Transmembrane</keyword>
<evidence type="ECO:0000256" key="9">
    <source>
        <dbReference type="SAM" id="Phobius"/>
    </source>
</evidence>
<evidence type="ECO:0000313" key="10">
    <source>
        <dbReference type="EMBL" id="MVN85969.1"/>
    </source>
</evidence>
<feature type="transmembrane region" description="Helical" evidence="9">
    <location>
        <begin position="40"/>
        <end position="60"/>
    </location>
</feature>
<feature type="transmembrane region" description="Helical" evidence="9">
    <location>
        <begin position="259"/>
        <end position="280"/>
    </location>
</feature>